<dbReference type="Gene3D" id="3.30.500.10">
    <property type="entry name" value="MHC class I-like antigen recognition-like"/>
    <property type="match status" value="1"/>
</dbReference>
<dbReference type="FunFam" id="2.60.40.10:FF:000204">
    <property type="entry name" value="Major histocompatibility complex, class I-related protein"/>
    <property type="match status" value="1"/>
</dbReference>
<evidence type="ECO:0000256" key="7">
    <source>
        <dbReference type="ARBA" id="ARBA00023136"/>
    </source>
</evidence>
<dbReference type="PROSITE" id="PS50835">
    <property type="entry name" value="IG_LIKE"/>
    <property type="match status" value="1"/>
</dbReference>
<dbReference type="InterPro" id="IPR001039">
    <property type="entry name" value="MHC_I_a_a1/a2"/>
</dbReference>
<dbReference type="InterPro" id="IPR011161">
    <property type="entry name" value="MHC_I-like_Ag-recog"/>
</dbReference>
<evidence type="ECO:0000256" key="11">
    <source>
        <dbReference type="SAM" id="MobiDB-lite"/>
    </source>
</evidence>
<dbReference type="FunFam" id="3.30.500.10:FF:000001">
    <property type="entry name" value="H-2 class I histocompatibility antigen, alpha chain"/>
    <property type="match status" value="1"/>
</dbReference>
<dbReference type="STRING" id="38772.ENSGAGP00000035884"/>
<keyword evidence="4 13" id="KW-0732">Signal</keyword>
<dbReference type="AlphaFoldDB" id="A0A452J5X0"/>
<sequence length="351" mass="39291">MGGPGSLLLLPILLLGGAESRSHSLQYFLTAVSESGPGVPEFTVAGYVDGQRFVEYDSETQQMQARAPWMQETEPEVWERENRVHKVRQACFRGKVRSHMHLYNQSRGFHIFQYAYGCEIRADGSTGGFRRFGYDGGDFLIYDAARHRWEAPAREAEATQRQWNGDPVALQYYRHFLEQECVEALRRYLQLGRGALARRERPAVRVTGRDAPDGPTTLCCQAHGFYPRDIALSWLRKGESREQETWRGGVLPNGDGTYHAWATVELDPRERGLYRCHVEHESLAQPLVAVWEPPSESLLVPVVAGVILALGAVAVLVGLAWRRRQSGPKADLYSPAPASEHGSDSSITALT</sequence>
<dbReference type="GO" id="GO:0005615">
    <property type="term" value="C:extracellular space"/>
    <property type="evidence" value="ECO:0007669"/>
    <property type="project" value="TreeGrafter"/>
</dbReference>
<name>A0A452J5X0_9SAUR</name>
<evidence type="ECO:0000256" key="5">
    <source>
        <dbReference type="ARBA" id="ARBA00022859"/>
    </source>
</evidence>
<evidence type="ECO:0000256" key="10">
    <source>
        <dbReference type="RuleBase" id="RU004439"/>
    </source>
</evidence>
<dbReference type="PRINTS" id="PR01638">
    <property type="entry name" value="MHCCLASSI"/>
</dbReference>
<dbReference type="PROSITE" id="PS00290">
    <property type="entry name" value="IG_MHC"/>
    <property type="match status" value="1"/>
</dbReference>
<evidence type="ECO:0000256" key="13">
    <source>
        <dbReference type="SAM" id="SignalP"/>
    </source>
</evidence>
<evidence type="ECO:0000256" key="3">
    <source>
        <dbReference type="ARBA" id="ARBA00022692"/>
    </source>
</evidence>
<dbReference type="InterPro" id="IPR013783">
    <property type="entry name" value="Ig-like_fold"/>
</dbReference>
<dbReference type="InterPro" id="IPR003006">
    <property type="entry name" value="Ig/MHC_CS"/>
</dbReference>
<evidence type="ECO:0000256" key="2">
    <source>
        <dbReference type="ARBA" id="ARBA00022451"/>
    </source>
</evidence>
<protein>
    <recommendedName>
        <fullName evidence="14">Ig-like domain-containing protein</fullName>
    </recommendedName>
</protein>
<comment type="subcellular location">
    <subcellularLocation>
        <location evidence="1">Membrane</location>
        <topology evidence="1">Single-pass type I membrane protein</topology>
    </subcellularLocation>
</comment>
<dbReference type="GO" id="GO:0002474">
    <property type="term" value="P:antigen processing and presentation of peptide antigen via MHC class I"/>
    <property type="evidence" value="ECO:0007669"/>
    <property type="project" value="UniProtKB-KW"/>
</dbReference>
<dbReference type="Pfam" id="PF07654">
    <property type="entry name" value="C1-set"/>
    <property type="match status" value="1"/>
</dbReference>
<evidence type="ECO:0000256" key="1">
    <source>
        <dbReference type="ARBA" id="ARBA00004479"/>
    </source>
</evidence>
<feature type="signal peptide" evidence="13">
    <location>
        <begin position="1"/>
        <end position="20"/>
    </location>
</feature>
<dbReference type="GO" id="GO:0009897">
    <property type="term" value="C:external side of plasma membrane"/>
    <property type="evidence" value="ECO:0007669"/>
    <property type="project" value="TreeGrafter"/>
</dbReference>
<dbReference type="Pfam" id="PF00129">
    <property type="entry name" value="MHC_I"/>
    <property type="match status" value="1"/>
</dbReference>
<evidence type="ECO:0000256" key="12">
    <source>
        <dbReference type="SAM" id="Phobius"/>
    </source>
</evidence>
<keyword evidence="3 12" id="KW-0812">Transmembrane</keyword>
<evidence type="ECO:0000313" key="16">
    <source>
        <dbReference type="Proteomes" id="UP000291020"/>
    </source>
</evidence>
<reference evidence="16" key="1">
    <citation type="journal article" date="2017" name="PLoS ONE">
        <title>The Agassiz's desert tortoise genome provides a resource for the conservation of a threatened species.</title>
        <authorList>
            <person name="Tollis M."/>
            <person name="DeNardo D.F."/>
            <person name="Cornelius J.A."/>
            <person name="Dolby G.A."/>
            <person name="Edwards T."/>
            <person name="Henen B.T."/>
            <person name="Karl A.E."/>
            <person name="Murphy R.W."/>
            <person name="Kusumi K."/>
        </authorList>
    </citation>
    <scope>NUCLEOTIDE SEQUENCE [LARGE SCALE GENOMIC DNA]</scope>
</reference>
<dbReference type="SUPFAM" id="SSF54452">
    <property type="entry name" value="MHC antigen-recognition domain"/>
    <property type="match status" value="1"/>
</dbReference>
<dbReference type="InterPro" id="IPR036179">
    <property type="entry name" value="Ig-like_dom_sf"/>
</dbReference>
<reference evidence="15" key="3">
    <citation type="submission" date="2025-09" db="UniProtKB">
        <authorList>
            <consortium name="Ensembl"/>
        </authorList>
    </citation>
    <scope>IDENTIFICATION</scope>
</reference>
<evidence type="ECO:0000256" key="9">
    <source>
        <dbReference type="ARBA" id="ARBA00023180"/>
    </source>
</evidence>
<dbReference type="GO" id="GO:0042612">
    <property type="term" value="C:MHC class I protein complex"/>
    <property type="evidence" value="ECO:0007669"/>
    <property type="project" value="UniProtKB-KW"/>
</dbReference>
<evidence type="ECO:0000259" key="14">
    <source>
        <dbReference type="PROSITE" id="PS50835"/>
    </source>
</evidence>
<feature type="transmembrane region" description="Helical" evidence="12">
    <location>
        <begin position="298"/>
        <end position="321"/>
    </location>
</feature>
<dbReference type="GO" id="GO:0006955">
    <property type="term" value="P:immune response"/>
    <property type="evidence" value="ECO:0007669"/>
    <property type="project" value="TreeGrafter"/>
</dbReference>
<reference evidence="15" key="2">
    <citation type="submission" date="2025-08" db="UniProtKB">
        <authorList>
            <consortium name="Ensembl"/>
        </authorList>
    </citation>
    <scope>IDENTIFICATION</scope>
</reference>
<keyword evidence="16" id="KW-1185">Reference proteome</keyword>
<keyword evidence="7 12" id="KW-0472">Membrane</keyword>
<keyword evidence="9" id="KW-0325">Glycoprotein</keyword>
<evidence type="ECO:0000256" key="8">
    <source>
        <dbReference type="ARBA" id="ARBA00023157"/>
    </source>
</evidence>
<dbReference type="InterPro" id="IPR037055">
    <property type="entry name" value="MHC_I-like_Ag-recog_sf"/>
</dbReference>
<dbReference type="SUPFAM" id="SSF48726">
    <property type="entry name" value="Immunoglobulin"/>
    <property type="match status" value="1"/>
</dbReference>
<dbReference type="PANTHER" id="PTHR16675:SF242">
    <property type="entry name" value="MAJOR HISTOCOMPATIBILITY COMPLEX CLASS I-RELATED GENE PROTEIN"/>
    <property type="match status" value="1"/>
</dbReference>
<dbReference type="CDD" id="cd07698">
    <property type="entry name" value="IgC1_MHC_I_alpha3"/>
    <property type="match status" value="1"/>
</dbReference>
<comment type="similarity">
    <text evidence="10">Belongs to the MHC class I family.</text>
</comment>
<dbReference type="SMART" id="SM00407">
    <property type="entry name" value="IGc1"/>
    <property type="match status" value="1"/>
</dbReference>
<feature type="domain" description="Ig-like" evidence="14">
    <location>
        <begin position="202"/>
        <end position="288"/>
    </location>
</feature>
<keyword evidence="2" id="KW-0490">MHC I</keyword>
<dbReference type="InterPro" id="IPR050208">
    <property type="entry name" value="MHC_class-I_related"/>
</dbReference>
<keyword evidence="6 12" id="KW-1133">Transmembrane helix</keyword>
<dbReference type="InterPro" id="IPR011162">
    <property type="entry name" value="MHC_I/II-like_Ag-recog"/>
</dbReference>
<dbReference type="InterPro" id="IPR003597">
    <property type="entry name" value="Ig_C1-set"/>
</dbReference>
<accession>A0A452J5X0</accession>
<dbReference type="PANTHER" id="PTHR16675">
    <property type="entry name" value="MHC CLASS I-RELATED"/>
    <property type="match status" value="1"/>
</dbReference>
<evidence type="ECO:0000256" key="4">
    <source>
        <dbReference type="ARBA" id="ARBA00022729"/>
    </source>
</evidence>
<keyword evidence="5" id="KW-0391">Immunity</keyword>
<dbReference type="Proteomes" id="UP000291020">
    <property type="component" value="Unassembled WGS sequence"/>
</dbReference>
<proteinExistence type="inferred from homology"/>
<feature type="chain" id="PRO_5019317833" description="Ig-like domain-containing protein" evidence="13">
    <location>
        <begin position="21"/>
        <end position="351"/>
    </location>
</feature>
<dbReference type="InterPro" id="IPR007110">
    <property type="entry name" value="Ig-like_dom"/>
</dbReference>
<keyword evidence="8" id="KW-1015">Disulfide bond</keyword>
<dbReference type="Ensembl" id="ENSGAGT00000040625.1">
    <property type="protein sequence ID" value="ENSGAGP00000035884.1"/>
    <property type="gene ID" value="ENSGAGG00000025461.1"/>
</dbReference>
<evidence type="ECO:0000313" key="15">
    <source>
        <dbReference type="Ensembl" id="ENSGAGP00000035884.1"/>
    </source>
</evidence>
<organism evidence="15 16">
    <name type="scientific">Gopherus agassizii</name>
    <name type="common">Agassiz's desert tortoise</name>
    <dbReference type="NCBI Taxonomy" id="38772"/>
    <lineage>
        <taxon>Eukaryota</taxon>
        <taxon>Metazoa</taxon>
        <taxon>Chordata</taxon>
        <taxon>Craniata</taxon>
        <taxon>Vertebrata</taxon>
        <taxon>Euteleostomi</taxon>
        <taxon>Archelosauria</taxon>
        <taxon>Testudinata</taxon>
        <taxon>Testudines</taxon>
        <taxon>Cryptodira</taxon>
        <taxon>Durocryptodira</taxon>
        <taxon>Testudinoidea</taxon>
        <taxon>Testudinidae</taxon>
        <taxon>Gopherus</taxon>
    </lineage>
</organism>
<dbReference type="Gene3D" id="2.60.40.10">
    <property type="entry name" value="Immunoglobulins"/>
    <property type="match status" value="1"/>
</dbReference>
<evidence type="ECO:0000256" key="6">
    <source>
        <dbReference type="ARBA" id="ARBA00022989"/>
    </source>
</evidence>
<feature type="region of interest" description="Disordered" evidence="11">
    <location>
        <begin position="327"/>
        <end position="351"/>
    </location>
</feature>